<dbReference type="GO" id="GO:0006402">
    <property type="term" value="P:mRNA catabolic process"/>
    <property type="evidence" value="ECO:0007669"/>
    <property type="project" value="InterPro"/>
</dbReference>
<evidence type="ECO:0000256" key="2">
    <source>
        <dbReference type="ARBA" id="ARBA00014171"/>
    </source>
</evidence>
<dbReference type="GO" id="GO:0000932">
    <property type="term" value="C:P-body"/>
    <property type="evidence" value="ECO:0007669"/>
    <property type="project" value="UniProtKB-SubCell"/>
</dbReference>
<evidence type="ECO:0000313" key="5">
    <source>
        <dbReference type="Proteomes" id="UP000267096"/>
    </source>
</evidence>
<evidence type="ECO:0000256" key="1">
    <source>
        <dbReference type="ARBA" id="ARBA00004201"/>
    </source>
</evidence>
<proteinExistence type="predicted"/>
<keyword evidence="5" id="KW-1185">Reference proteome</keyword>
<protein>
    <recommendedName>
        <fullName evidence="2">CCR4-NOT transcription complex subunit 9</fullName>
    </recommendedName>
    <alternativeName>
        <fullName evidence="3">Cell differentiation protein RQCD1 homolog</fullName>
    </alternativeName>
</protein>
<dbReference type="PANTHER" id="PTHR12262">
    <property type="entry name" value="CCR4-NOT TRANSCRIPTION COMPLEX SUBUNIT 9"/>
    <property type="match status" value="1"/>
</dbReference>
<dbReference type="EMBL" id="UYRR01031571">
    <property type="protein sequence ID" value="VDK51112.1"/>
    <property type="molecule type" value="Genomic_DNA"/>
</dbReference>
<dbReference type="Gene3D" id="1.25.10.10">
    <property type="entry name" value="Leucine-rich Repeat Variant"/>
    <property type="match status" value="1"/>
</dbReference>
<gene>
    <name evidence="4" type="ORF">ASIM_LOCUS13990</name>
</gene>
<dbReference type="InterPro" id="IPR011989">
    <property type="entry name" value="ARM-like"/>
</dbReference>
<name>A0A0M3K149_ANISI</name>
<dbReference type="InterPro" id="IPR007216">
    <property type="entry name" value="CNOT9"/>
</dbReference>
<evidence type="ECO:0000256" key="3">
    <source>
        <dbReference type="ARBA" id="ARBA00030283"/>
    </source>
</evidence>
<dbReference type="Proteomes" id="UP000267096">
    <property type="component" value="Unassembled WGS sequence"/>
</dbReference>
<organism evidence="6">
    <name type="scientific">Anisakis simplex</name>
    <name type="common">Herring worm</name>
    <dbReference type="NCBI Taxonomy" id="6269"/>
    <lineage>
        <taxon>Eukaryota</taxon>
        <taxon>Metazoa</taxon>
        <taxon>Ecdysozoa</taxon>
        <taxon>Nematoda</taxon>
        <taxon>Chromadorea</taxon>
        <taxon>Rhabditida</taxon>
        <taxon>Spirurina</taxon>
        <taxon>Ascaridomorpha</taxon>
        <taxon>Ascaridoidea</taxon>
        <taxon>Anisakidae</taxon>
        <taxon>Anisakis</taxon>
        <taxon>Anisakis simplex complex</taxon>
    </lineage>
</organism>
<evidence type="ECO:0000313" key="6">
    <source>
        <dbReference type="WBParaSite" id="ASIM_0001458001-mRNA-1"/>
    </source>
</evidence>
<dbReference type="WBParaSite" id="ASIM_0001458001-mRNA-1">
    <property type="protein sequence ID" value="ASIM_0001458001-mRNA-1"/>
    <property type="gene ID" value="ASIM_0001458001"/>
</dbReference>
<dbReference type="Pfam" id="PF04078">
    <property type="entry name" value="Rcd1"/>
    <property type="match status" value="1"/>
</dbReference>
<sequence length="96" mass="11212">MVLQLAKEPSQRLLKHVVRCYSRLSDNPRHVYQKIVYSIVNMKSVKSMLDVEALQALRQCLPDQLKDETFSRVLEDDKSTKHWLQQLMKNLGLATD</sequence>
<dbReference type="OrthoDB" id="1183224at2759"/>
<comment type="subcellular location">
    <subcellularLocation>
        <location evidence="1">Cytoplasm</location>
        <location evidence="1">P-body</location>
    </subcellularLocation>
</comment>
<reference evidence="4 5" key="2">
    <citation type="submission" date="2018-11" db="EMBL/GenBank/DDBJ databases">
        <authorList>
            <consortium name="Pathogen Informatics"/>
        </authorList>
    </citation>
    <scope>NUCLEOTIDE SEQUENCE [LARGE SCALE GENOMIC DNA]</scope>
</reference>
<accession>A0A0M3K149</accession>
<evidence type="ECO:0000313" key="4">
    <source>
        <dbReference type="EMBL" id="VDK51112.1"/>
    </source>
</evidence>
<dbReference type="AlphaFoldDB" id="A0A0M3K149"/>
<dbReference type="GO" id="GO:0030014">
    <property type="term" value="C:CCR4-NOT complex"/>
    <property type="evidence" value="ECO:0007669"/>
    <property type="project" value="InterPro"/>
</dbReference>
<reference evidence="6" key="1">
    <citation type="submission" date="2017-02" db="UniProtKB">
        <authorList>
            <consortium name="WormBaseParasite"/>
        </authorList>
    </citation>
    <scope>IDENTIFICATION</scope>
</reference>